<dbReference type="InterPro" id="IPR003661">
    <property type="entry name" value="HisK_dim/P_dom"/>
</dbReference>
<dbReference type="Pfam" id="PF00072">
    <property type="entry name" value="Response_reg"/>
    <property type="match status" value="1"/>
</dbReference>
<dbReference type="GO" id="GO:0000155">
    <property type="term" value="F:phosphorelay sensor kinase activity"/>
    <property type="evidence" value="ECO:0007669"/>
    <property type="project" value="InterPro"/>
</dbReference>
<dbReference type="CDD" id="cd00130">
    <property type="entry name" value="PAS"/>
    <property type="match status" value="1"/>
</dbReference>
<dbReference type="AlphaFoldDB" id="A0A2K2HBU8"/>
<feature type="domain" description="Histidine kinase" evidence="8">
    <location>
        <begin position="474"/>
        <end position="690"/>
    </location>
</feature>
<dbReference type="InterPro" id="IPR000014">
    <property type="entry name" value="PAS"/>
</dbReference>
<dbReference type="Gene3D" id="1.10.287.130">
    <property type="match status" value="1"/>
</dbReference>
<dbReference type="EC" id="2.7.13.3" evidence="2"/>
<protein>
    <recommendedName>
        <fullName evidence="2">histidine kinase</fullName>
        <ecNumber evidence="2">2.7.13.3</ecNumber>
    </recommendedName>
</protein>
<comment type="caution">
    <text evidence="11">The sequence shown here is derived from an EMBL/GenBank/DDBJ whole genome shotgun (WGS) entry which is preliminary data.</text>
</comment>
<feature type="domain" description="Response regulatory" evidence="9">
    <location>
        <begin position="12"/>
        <end position="128"/>
    </location>
</feature>
<evidence type="ECO:0000256" key="4">
    <source>
        <dbReference type="ARBA" id="ARBA00022679"/>
    </source>
</evidence>
<dbReference type="InterPro" id="IPR003018">
    <property type="entry name" value="GAF"/>
</dbReference>
<comment type="catalytic activity">
    <reaction evidence="1">
        <text>ATP + protein L-histidine = ADP + protein N-phospho-L-histidine.</text>
        <dbReference type="EC" id="2.7.13.3"/>
    </reaction>
</comment>
<dbReference type="SUPFAM" id="SSF55785">
    <property type="entry name" value="PYP-like sensor domain (PAS domain)"/>
    <property type="match status" value="1"/>
</dbReference>
<evidence type="ECO:0000256" key="5">
    <source>
        <dbReference type="ARBA" id="ARBA00022777"/>
    </source>
</evidence>
<reference evidence="11 12" key="1">
    <citation type="journal article" date="2018" name="Genome Announc.">
        <title>Genome Sequence of Geothermobacter sp. HR-1 Iron Reducer from the Loihi Seamount.</title>
        <authorList>
            <person name="Smith H."/>
            <person name="Abuyen K."/>
            <person name="Tremblay J."/>
            <person name="Savalia P."/>
            <person name="Perez-Rodriguez I."/>
            <person name="Emerson D."/>
            <person name="Tully B."/>
            <person name="Amend J."/>
        </authorList>
    </citation>
    <scope>NUCLEOTIDE SEQUENCE [LARGE SCALE GENOMIC DNA]</scope>
    <source>
        <strain evidence="11 12">HR-1</strain>
    </source>
</reference>
<dbReference type="PRINTS" id="PR00344">
    <property type="entry name" value="BCTRLSENSOR"/>
</dbReference>
<dbReference type="EMBL" id="PPFX01000009">
    <property type="protein sequence ID" value="PNU20720.1"/>
    <property type="molecule type" value="Genomic_DNA"/>
</dbReference>
<keyword evidence="5 11" id="KW-0418">Kinase</keyword>
<evidence type="ECO:0000313" key="12">
    <source>
        <dbReference type="Proteomes" id="UP000236340"/>
    </source>
</evidence>
<feature type="modified residue" description="4-aspartylphosphate" evidence="6">
    <location>
        <position position="61"/>
    </location>
</feature>
<dbReference type="InterPro" id="IPR036890">
    <property type="entry name" value="HATPase_C_sf"/>
</dbReference>
<dbReference type="InterPro" id="IPR011006">
    <property type="entry name" value="CheY-like_superfamily"/>
</dbReference>
<dbReference type="InterPro" id="IPR001789">
    <property type="entry name" value="Sig_transdc_resp-reg_receiver"/>
</dbReference>
<dbReference type="Pfam" id="PF13188">
    <property type="entry name" value="PAS_8"/>
    <property type="match status" value="1"/>
</dbReference>
<dbReference type="SUPFAM" id="SSF52172">
    <property type="entry name" value="CheY-like"/>
    <property type="match status" value="1"/>
</dbReference>
<dbReference type="NCBIfam" id="TIGR00229">
    <property type="entry name" value="sensory_box"/>
    <property type="match status" value="1"/>
</dbReference>
<dbReference type="SUPFAM" id="SSF55874">
    <property type="entry name" value="ATPase domain of HSP90 chaperone/DNA topoisomerase II/histidine kinase"/>
    <property type="match status" value="1"/>
</dbReference>
<dbReference type="FunFam" id="3.30.565.10:FF:000006">
    <property type="entry name" value="Sensor histidine kinase WalK"/>
    <property type="match status" value="1"/>
</dbReference>
<dbReference type="SMART" id="SM00388">
    <property type="entry name" value="HisKA"/>
    <property type="match status" value="1"/>
</dbReference>
<dbReference type="InterPro" id="IPR003594">
    <property type="entry name" value="HATPase_dom"/>
</dbReference>
<dbReference type="InterPro" id="IPR036097">
    <property type="entry name" value="HisK_dim/P_sf"/>
</dbReference>
<dbReference type="PROSITE" id="PS50109">
    <property type="entry name" value="HIS_KIN"/>
    <property type="match status" value="1"/>
</dbReference>
<dbReference type="PROSITE" id="PS50112">
    <property type="entry name" value="PAS"/>
    <property type="match status" value="1"/>
</dbReference>
<dbReference type="Proteomes" id="UP000236340">
    <property type="component" value="Unassembled WGS sequence"/>
</dbReference>
<accession>A0A2K2HBU8</accession>
<dbReference type="SMART" id="SM00091">
    <property type="entry name" value="PAS"/>
    <property type="match status" value="1"/>
</dbReference>
<gene>
    <name evidence="11" type="ORF">C2E25_05745</name>
</gene>
<dbReference type="SMART" id="SM00065">
    <property type="entry name" value="GAF"/>
    <property type="match status" value="1"/>
</dbReference>
<dbReference type="InterPro" id="IPR005467">
    <property type="entry name" value="His_kinase_dom"/>
</dbReference>
<dbReference type="Pfam" id="PF00512">
    <property type="entry name" value="HisKA"/>
    <property type="match status" value="1"/>
</dbReference>
<feature type="domain" description="PAS" evidence="10">
    <location>
        <begin position="327"/>
        <end position="371"/>
    </location>
</feature>
<evidence type="ECO:0000256" key="2">
    <source>
        <dbReference type="ARBA" id="ARBA00012438"/>
    </source>
</evidence>
<dbReference type="PROSITE" id="PS50110">
    <property type="entry name" value="RESPONSE_REGULATORY"/>
    <property type="match status" value="1"/>
</dbReference>
<evidence type="ECO:0000259" key="8">
    <source>
        <dbReference type="PROSITE" id="PS50109"/>
    </source>
</evidence>
<organism evidence="11 12">
    <name type="scientific">Geothermobacter hydrogeniphilus</name>
    <dbReference type="NCBI Taxonomy" id="1969733"/>
    <lineage>
        <taxon>Bacteria</taxon>
        <taxon>Pseudomonadati</taxon>
        <taxon>Thermodesulfobacteriota</taxon>
        <taxon>Desulfuromonadia</taxon>
        <taxon>Desulfuromonadales</taxon>
        <taxon>Geothermobacteraceae</taxon>
        <taxon>Geothermobacter</taxon>
    </lineage>
</organism>
<dbReference type="SUPFAM" id="SSF55781">
    <property type="entry name" value="GAF domain-like"/>
    <property type="match status" value="1"/>
</dbReference>
<dbReference type="Pfam" id="PF01590">
    <property type="entry name" value="GAF"/>
    <property type="match status" value="1"/>
</dbReference>
<dbReference type="InterPro" id="IPR029016">
    <property type="entry name" value="GAF-like_dom_sf"/>
</dbReference>
<proteinExistence type="predicted"/>
<dbReference type="InterPro" id="IPR035965">
    <property type="entry name" value="PAS-like_dom_sf"/>
</dbReference>
<keyword evidence="3 6" id="KW-0597">Phosphoprotein</keyword>
<keyword evidence="4" id="KW-0808">Transferase</keyword>
<dbReference type="SMART" id="SM00387">
    <property type="entry name" value="HATPase_c"/>
    <property type="match status" value="1"/>
</dbReference>
<name>A0A2K2HBU8_9BACT</name>
<dbReference type="Pfam" id="PF02518">
    <property type="entry name" value="HATPase_c"/>
    <property type="match status" value="1"/>
</dbReference>
<sequence length="691" mass="76708">MNGVGGMAMLTKVLVVDDDRFMRRVLTDLLEESGFVTVEAENGIQACDVALAEMPDAVIMDLVMPVLDGAEACRRLRALPQFRTTPILMLTSRTDRQGAVNPFQVGADDYLSKPFDTGDLLARLQGNLVKKRTLDALEEQARDYQALLDISESITSSLETAQILQRIVTKIARHIANVVRCSIAVIQEDGSAGFILASSDDDSLGELRIDLSRYPEIGQVMQSGQTLLIRDVDHDPLLEKVRPLLKGRGFNAILVLPIHSRNRVIGVMILRVDRKGGELSAKEVEFCQLIADVASGPLRNARFFRQLRSESELLRTAKRGLEDELRLKAVYEQLFENASEGLVAVNTGGDVVFANRCALEIVGYSRDELQGARLESLLDRRTLLLALGAWKNGRVKDGRVRMDVSIRRRDGDVRLLSVSARQQLVLDDLVIVAFRDVTEKRKVEKELQETKTILEKANNRLQQMDQVRAEFLNTATHELRIPVTIVHGYCSLLMEMGSANLTEQQREFLAAAYESSERLVDLINNMLDLSRFQAGKMALDLSSGDLRETVVQVCSDLASIADREGLTLHFNNLPSCRARYDEHNIQRVLTNLLGNAIKFTPDGGEVRVSFGEAPDGIRVSVEDTGKGIPRQVLPRLFEEFTQVGKDDARRGTGLGLAICKKIIESHGGRIWAESRPGAGSRFSFTLPGCED</sequence>
<dbReference type="Gene3D" id="3.30.565.10">
    <property type="entry name" value="Histidine kinase-like ATPase, C-terminal domain"/>
    <property type="match status" value="1"/>
</dbReference>
<dbReference type="SUPFAM" id="SSF47384">
    <property type="entry name" value="Homodimeric domain of signal transducing histidine kinase"/>
    <property type="match status" value="1"/>
</dbReference>
<evidence type="ECO:0000259" key="9">
    <source>
        <dbReference type="PROSITE" id="PS50110"/>
    </source>
</evidence>
<evidence type="ECO:0000313" key="11">
    <source>
        <dbReference type="EMBL" id="PNU20720.1"/>
    </source>
</evidence>
<dbReference type="CDD" id="cd00082">
    <property type="entry name" value="HisKA"/>
    <property type="match status" value="1"/>
</dbReference>
<dbReference type="Gene3D" id="3.40.50.2300">
    <property type="match status" value="1"/>
</dbReference>
<evidence type="ECO:0000256" key="7">
    <source>
        <dbReference type="SAM" id="Coils"/>
    </source>
</evidence>
<evidence type="ECO:0000256" key="1">
    <source>
        <dbReference type="ARBA" id="ARBA00000085"/>
    </source>
</evidence>
<dbReference type="PANTHER" id="PTHR43547:SF2">
    <property type="entry name" value="HYBRID SIGNAL TRANSDUCTION HISTIDINE KINASE C"/>
    <property type="match status" value="1"/>
</dbReference>
<dbReference type="SMART" id="SM00448">
    <property type="entry name" value="REC"/>
    <property type="match status" value="1"/>
</dbReference>
<dbReference type="Gene3D" id="3.30.450.40">
    <property type="match status" value="1"/>
</dbReference>
<evidence type="ECO:0000259" key="10">
    <source>
        <dbReference type="PROSITE" id="PS50112"/>
    </source>
</evidence>
<evidence type="ECO:0000256" key="6">
    <source>
        <dbReference type="PROSITE-ProRule" id="PRU00169"/>
    </source>
</evidence>
<dbReference type="PANTHER" id="PTHR43547">
    <property type="entry name" value="TWO-COMPONENT HISTIDINE KINASE"/>
    <property type="match status" value="1"/>
</dbReference>
<dbReference type="InterPro" id="IPR004358">
    <property type="entry name" value="Sig_transdc_His_kin-like_C"/>
</dbReference>
<feature type="coiled-coil region" evidence="7">
    <location>
        <begin position="440"/>
        <end position="474"/>
    </location>
</feature>
<dbReference type="CDD" id="cd16922">
    <property type="entry name" value="HATPase_EvgS-ArcB-TorS-like"/>
    <property type="match status" value="1"/>
</dbReference>
<dbReference type="Gene3D" id="3.30.450.20">
    <property type="entry name" value="PAS domain"/>
    <property type="match status" value="1"/>
</dbReference>
<evidence type="ECO:0000256" key="3">
    <source>
        <dbReference type="ARBA" id="ARBA00022553"/>
    </source>
</evidence>
<keyword evidence="7" id="KW-0175">Coiled coil</keyword>